<protein>
    <submittedName>
        <fullName evidence="4">Short-chain dehydrogenase</fullName>
    </submittedName>
</protein>
<dbReference type="PANTHER" id="PTHR44169">
    <property type="entry name" value="NADPH-DEPENDENT 1-ACYLDIHYDROXYACETONE PHOSPHATE REDUCTASE"/>
    <property type="match status" value="1"/>
</dbReference>
<evidence type="ECO:0000256" key="3">
    <source>
        <dbReference type="RuleBase" id="RU000363"/>
    </source>
</evidence>
<organism evidence="4 5">
    <name type="scientific">Methylobacterium radiodurans</name>
    <dbReference type="NCBI Taxonomy" id="2202828"/>
    <lineage>
        <taxon>Bacteria</taxon>
        <taxon>Pseudomonadati</taxon>
        <taxon>Pseudomonadota</taxon>
        <taxon>Alphaproteobacteria</taxon>
        <taxon>Hyphomicrobiales</taxon>
        <taxon>Methylobacteriaceae</taxon>
        <taxon>Methylobacterium</taxon>
    </lineage>
</organism>
<reference evidence="4 5" key="1">
    <citation type="submission" date="2018-05" db="EMBL/GenBank/DDBJ databases">
        <title>Complete Genome Sequence of Methylobacterium sp. 17Sr1-43.</title>
        <authorList>
            <person name="Srinivasan S."/>
        </authorList>
    </citation>
    <scope>NUCLEOTIDE SEQUENCE [LARGE SCALE GENOMIC DNA]</scope>
    <source>
        <strain evidence="4 5">17Sr1-43</strain>
    </source>
</reference>
<dbReference type="InterPro" id="IPR020904">
    <property type="entry name" value="Sc_DH/Rdtase_CS"/>
</dbReference>
<dbReference type="OrthoDB" id="9810734at2"/>
<accession>A0A2U8VUR7</accession>
<keyword evidence="5" id="KW-1185">Reference proteome</keyword>
<dbReference type="Pfam" id="PF00106">
    <property type="entry name" value="adh_short"/>
    <property type="match status" value="1"/>
</dbReference>
<evidence type="ECO:0000313" key="5">
    <source>
        <dbReference type="Proteomes" id="UP000246058"/>
    </source>
</evidence>
<dbReference type="PRINTS" id="PR00081">
    <property type="entry name" value="GDHRDH"/>
</dbReference>
<dbReference type="GO" id="GO:0016491">
    <property type="term" value="F:oxidoreductase activity"/>
    <property type="evidence" value="ECO:0007669"/>
    <property type="project" value="UniProtKB-KW"/>
</dbReference>
<evidence type="ECO:0000256" key="1">
    <source>
        <dbReference type="ARBA" id="ARBA00006484"/>
    </source>
</evidence>
<keyword evidence="2" id="KW-0560">Oxidoreductase</keyword>
<name>A0A2U8VUR7_9HYPH</name>
<dbReference type="PROSITE" id="PS00061">
    <property type="entry name" value="ADH_SHORT"/>
    <property type="match status" value="1"/>
</dbReference>
<dbReference type="KEGG" id="meti:DK427_16525"/>
<dbReference type="PRINTS" id="PR00080">
    <property type="entry name" value="SDRFAMILY"/>
</dbReference>
<dbReference type="RefSeq" id="WP_109952217.1">
    <property type="nucleotide sequence ID" value="NZ_CP029551.1"/>
</dbReference>
<dbReference type="Gene3D" id="3.40.50.720">
    <property type="entry name" value="NAD(P)-binding Rossmann-like Domain"/>
    <property type="match status" value="1"/>
</dbReference>
<gene>
    <name evidence="4" type="ORF">DK427_16525</name>
</gene>
<dbReference type="InterPro" id="IPR036291">
    <property type="entry name" value="NAD(P)-bd_dom_sf"/>
</dbReference>
<comment type="similarity">
    <text evidence="1 3">Belongs to the short-chain dehydrogenases/reductases (SDR) family.</text>
</comment>
<proteinExistence type="inferred from homology"/>
<evidence type="ECO:0000256" key="2">
    <source>
        <dbReference type="ARBA" id="ARBA00023002"/>
    </source>
</evidence>
<sequence length="252" mass="26747">MKLTGNTILITGGTSGIGRGFAEAFHRLGNQVIIAGRRRALLDAVTAANPGMRSVELDIDDPEAIKAAAARVVAEFPALNVLFNNAGIMPFDDASGPMDDAVVQAILTTNLLGPIRMTSALIEHLKAQPRATILNNTSVLAFLPLASTAVYSASKAALHAYTLSQRFMLRNTRVTVQEIAPPWVDTDLIKKSGDPRAMPLDAFIAETMAGLATEAEEVVVEAVRPVRDNPGANEHAMINAFNASLEANPIPV</sequence>
<dbReference type="PANTHER" id="PTHR44169:SF6">
    <property type="entry name" value="NADPH-DEPENDENT 1-ACYLDIHYDROXYACETONE PHOSPHATE REDUCTASE"/>
    <property type="match status" value="1"/>
</dbReference>
<dbReference type="InterPro" id="IPR002347">
    <property type="entry name" value="SDR_fam"/>
</dbReference>
<dbReference type="SUPFAM" id="SSF51735">
    <property type="entry name" value="NAD(P)-binding Rossmann-fold domains"/>
    <property type="match status" value="1"/>
</dbReference>
<dbReference type="EMBL" id="CP029551">
    <property type="protein sequence ID" value="AWN37138.1"/>
    <property type="molecule type" value="Genomic_DNA"/>
</dbReference>
<dbReference type="AlphaFoldDB" id="A0A2U8VUR7"/>
<dbReference type="Proteomes" id="UP000246058">
    <property type="component" value="Chromosome"/>
</dbReference>
<evidence type="ECO:0000313" key="4">
    <source>
        <dbReference type="EMBL" id="AWN37138.1"/>
    </source>
</evidence>